<dbReference type="EMBL" id="JARAKH010000019">
    <property type="protein sequence ID" value="KAK8394352.1"/>
    <property type="molecule type" value="Genomic_DNA"/>
</dbReference>
<reference evidence="1 2" key="1">
    <citation type="submission" date="2023-03" db="EMBL/GenBank/DDBJ databases">
        <title>High-quality genome of Scylla paramamosain provides insights in environmental adaptation.</title>
        <authorList>
            <person name="Zhang L."/>
        </authorList>
    </citation>
    <scope>NUCLEOTIDE SEQUENCE [LARGE SCALE GENOMIC DNA]</scope>
    <source>
        <strain evidence="1">LZ_2023a</strain>
        <tissue evidence="1">Muscle</tissue>
    </source>
</reference>
<comment type="caution">
    <text evidence="1">The sequence shown here is derived from an EMBL/GenBank/DDBJ whole genome shotgun (WGS) entry which is preliminary data.</text>
</comment>
<dbReference type="AlphaFoldDB" id="A0AAW0U7L4"/>
<name>A0AAW0U7L4_SCYPA</name>
<evidence type="ECO:0000313" key="1">
    <source>
        <dbReference type="EMBL" id="KAK8394352.1"/>
    </source>
</evidence>
<evidence type="ECO:0000313" key="2">
    <source>
        <dbReference type="Proteomes" id="UP001487740"/>
    </source>
</evidence>
<proteinExistence type="predicted"/>
<gene>
    <name evidence="1" type="ORF">O3P69_006511</name>
</gene>
<accession>A0AAW0U7L4</accession>
<organism evidence="1 2">
    <name type="scientific">Scylla paramamosain</name>
    <name type="common">Mud crab</name>
    <dbReference type="NCBI Taxonomy" id="85552"/>
    <lineage>
        <taxon>Eukaryota</taxon>
        <taxon>Metazoa</taxon>
        <taxon>Ecdysozoa</taxon>
        <taxon>Arthropoda</taxon>
        <taxon>Crustacea</taxon>
        <taxon>Multicrustacea</taxon>
        <taxon>Malacostraca</taxon>
        <taxon>Eumalacostraca</taxon>
        <taxon>Eucarida</taxon>
        <taxon>Decapoda</taxon>
        <taxon>Pleocyemata</taxon>
        <taxon>Brachyura</taxon>
        <taxon>Eubrachyura</taxon>
        <taxon>Portunoidea</taxon>
        <taxon>Portunidae</taxon>
        <taxon>Portuninae</taxon>
        <taxon>Scylla</taxon>
    </lineage>
</organism>
<dbReference type="Proteomes" id="UP001487740">
    <property type="component" value="Unassembled WGS sequence"/>
</dbReference>
<protein>
    <submittedName>
        <fullName evidence="1">Uncharacterized protein</fullName>
    </submittedName>
</protein>
<keyword evidence="2" id="KW-1185">Reference proteome</keyword>
<sequence>MPRPAVDLHGTDWGGSGLRTGLPRAGRVLGLVRRLGGHIKGRWCFSSGECFLCHAFIVTSLGASYSAQPNLPEPNRYSIVTVNRVNNVSVAAFIWRGIWRVSDNRSPAMPTHPGRDGVAATRDGVAGCYVSHPARLYCWAPCGAFRWQWWTFSILTYSWRHKVGKNDTFR</sequence>